<dbReference type="SUPFAM" id="SSF56815">
    <property type="entry name" value="Sec1/munc18-like (SM) proteins"/>
    <property type="match status" value="1"/>
</dbReference>
<evidence type="ECO:0000256" key="2">
    <source>
        <dbReference type="SAM" id="MobiDB-lite"/>
    </source>
</evidence>
<dbReference type="EMBL" id="AP029263">
    <property type="protein sequence ID" value="BFF89427.1"/>
    <property type="molecule type" value="Genomic_DNA"/>
</dbReference>
<dbReference type="InterPro" id="IPR036045">
    <property type="entry name" value="Sec1-like_sf"/>
</dbReference>
<evidence type="ECO:0000313" key="4">
    <source>
        <dbReference type="Proteomes" id="UP001500889"/>
    </source>
</evidence>
<protein>
    <submittedName>
        <fullName evidence="3">Vacuolar protein sorting-associated protein 33B</fullName>
    </submittedName>
</protein>
<gene>
    <name evidence="3" type="ORF">DMAD_08189</name>
</gene>
<dbReference type="InterPro" id="IPR043155">
    <property type="entry name" value="VPS33_dom3b"/>
</dbReference>
<keyword evidence="4" id="KW-1185">Reference proteome</keyword>
<name>A0AAU9F6W5_DROMD</name>
<dbReference type="InterPro" id="IPR027482">
    <property type="entry name" value="Sec1-like_dom2"/>
</dbReference>
<dbReference type="Proteomes" id="UP001500889">
    <property type="component" value="Chromosome O"/>
</dbReference>
<dbReference type="Gene3D" id="3.90.830.10">
    <property type="entry name" value="Syntaxin Binding Protein 1, Chain A, domain 2"/>
    <property type="match status" value="1"/>
</dbReference>
<dbReference type="InterPro" id="IPR043154">
    <property type="entry name" value="Sec-1-like_dom1"/>
</dbReference>
<reference evidence="3 4" key="1">
    <citation type="submission" date="2024-02" db="EMBL/GenBank/DDBJ databases">
        <title>A chromosome-level genome assembly of Drosophila madeirensis, a fruit fly species endemic to Madeira island.</title>
        <authorList>
            <person name="Tomihara K."/>
            <person name="Llopart A."/>
            <person name="Yamamoto D."/>
        </authorList>
    </citation>
    <scope>NUCLEOTIDE SEQUENCE [LARGE SCALE GENOMIC DNA]</scope>
    <source>
        <strain evidence="3 4">RF1</strain>
    </source>
</reference>
<dbReference type="InterPro" id="IPR043127">
    <property type="entry name" value="Sec-1-like_dom3a"/>
</dbReference>
<dbReference type="Gene3D" id="1.25.40.850">
    <property type="match status" value="1"/>
</dbReference>
<evidence type="ECO:0000313" key="3">
    <source>
        <dbReference type="EMBL" id="BFF89427.1"/>
    </source>
</evidence>
<feature type="region of interest" description="Disordered" evidence="2">
    <location>
        <begin position="567"/>
        <end position="596"/>
    </location>
</feature>
<dbReference type="Pfam" id="PF00995">
    <property type="entry name" value="Sec1"/>
    <property type="match status" value="1"/>
</dbReference>
<sequence length="657" mass="72650">MSQNDPGNGNLMEKKLQGFQLVAQEKLQAILCSIPGKKELILEPALIKPLEHICTASWLKLKGIQRIYKHDAKQSLPRSADELHIYMIRSVLGTYQTLLRQLQPLATLETPDISLKMYHIICVPSCYTYYQTLLEQAGLWGLVELHHYNWDFIYFDQGVLSLELPNLYECLYLHGDNSPLPAVAQSLRLLQMICGPPAVSLSFGSHSAQLLQMLKALGKPPNSTNPPDYGAWLIIDRDKDYPSSLLTPAIYAGLLLEVFQQRAGEIVVDNSKNKISSQRVELLQSKQPKAATSASKSISVRLNSASDEIYGDNRYKHFAQASSLIRAQVKALGLELQKLNDMQLEEMHDYVARKLPKLTELKAKVLRHLNASEIVIQMLGNFRRLQTLEEDILNNVSRKRLLGEIDELLTTDGQRYNTLRLLCLLHHCAGVAPEELQLFARNYCNMFGHRDLGVFQQLAQAALLPQLLPEKKAPTKLLANLPLPKFQQTEFQANANRLKLLTSCGDGPDGAATSKGQQGVQSCPSFVFNGTYIPLVAQLCSILLRANNAEELSTKLSMVEGMQLHLDSSSSTSSRQTPKAYAAQQRTPPGAATPSSGVDADVFPLRLRNLFVFVVGGANYAEIAACDFISKLTGAHITVASDSLMAGSDLIAAAFSN</sequence>
<evidence type="ECO:0000256" key="1">
    <source>
        <dbReference type="ARBA" id="ARBA00009884"/>
    </source>
</evidence>
<dbReference type="Gene3D" id="3.40.50.1910">
    <property type="match status" value="1"/>
</dbReference>
<proteinExistence type="inferred from homology"/>
<organism evidence="3 4">
    <name type="scientific">Drosophila madeirensis</name>
    <name type="common">Fruit fly</name>
    <dbReference type="NCBI Taxonomy" id="30013"/>
    <lineage>
        <taxon>Eukaryota</taxon>
        <taxon>Metazoa</taxon>
        <taxon>Ecdysozoa</taxon>
        <taxon>Arthropoda</taxon>
        <taxon>Hexapoda</taxon>
        <taxon>Insecta</taxon>
        <taxon>Pterygota</taxon>
        <taxon>Neoptera</taxon>
        <taxon>Endopterygota</taxon>
        <taxon>Diptera</taxon>
        <taxon>Brachycera</taxon>
        <taxon>Muscomorpha</taxon>
        <taxon>Ephydroidea</taxon>
        <taxon>Drosophilidae</taxon>
        <taxon>Drosophila</taxon>
        <taxon>Sophophora</taxon>
    </lineage>
</organism>
<dbReference type="AlphaFoldDB" id="A0AAU9F6W5"/>
<comment type="similarity">
    <text evidence="1">Belongs to the STXBP/unc-18/SEC1 family.</text>
</comment>
<dbReference type="PANTHER" id="PTHR11679">
    <property type="entry name" value="VESICLE PROTEIN SORTING-ASSOCIATED"/>
    <property type="match status" value="1"/>
</dbReference>
<dbReference type="GO" id="GO:0016192">
    <property type="term" value="P:vesicle-mediated transport"/>
    <property type="evidence" value="ECO:0007669"/>
    <property type="project" value="InterPro"/>
</dbReference>
<dbReference type="InterPro" id="IPR001619">
    <property type="entry name" value="Sec1-like"/>
</dbReference>
<dbReference type="Gene3D" id="3.40.50.2060">
    <property type="match status" value="1"/>
</dbReference>
<accession>A0AAU9F6W5</accession>